<dbReference type="CDD" id="cd05466">
    <property type="entry name" value="PBP2_LTTR_substrate"/>
    <property type="match status" value="1"/>
</dbReference>
<evidence type="ECO:0000313" key="6">
    <source>
        <dbReference type="EMBL" id="WNR45190.1"/>
    </source>
</evidence>
<dbReference type="Pfam" id="PF03466">
    <property type="entry name" value="LysR_substrate"/>
    <property type="match status" value="1"/>
</dbReference>
<feature type="domain" description="LysR substrate-binding" evidence="5">
    <location>
        <begin position="3"/>
        <end position="139"/>
    </location>
</feature>
<dbReference type="Proteomes" id="UP001304650">
    <property type="component" value="Chromosome"/>
</dbReference>
<dbReference type="EMBL" id="CP130319">
    <property type="protein sequence ID" value="WNR45190.1"/>
    <property type="molecule type" value="Genomic_DNA"/>
</dbReference>
<dbReference type="PANTHER" id="PTHR30126:SF40">
    <property type="entry name" value="HTH-TYPE TRANSCRIPTIONAL REGULATOR GLTR"/>
    <property type="match status" value="1"/>
</dbReference>
<dbReference type="KEGG" id="proo:MJB10_03365"/>
<keyword evidence="7" id="KW-1185">Reference proteome</keyword>
<organism evidence="6 7">
    <name type="scientific">Paenibacillus roseopurpureus</name>
    <dbReference type="NCBI Taxonomy" id="2918901"/>
    <lineage>
        <taxon>Bacteria</taxon>
        <taxon>Bacillati</taxon>
        <taxon>Bacillota</taxon>
        <taxon>Bacilli</taxon>
        <taxon>Bacillales</taxon>
        <taxon>Paenibacillaceae</taxon>
        <taxon>Paenibacillus</taxon>
    </lineage>
</organism>
<proteinExistence type="inferred from homology"/>
<dbReference type="AlphaFoldDB" id="A0AA96LV39"/>
<sequence length="149" mass="16284">MRHLAFTPLLQDELVWVGAPALVGLVESEGWEAVSQTQVISFGSRCIYQTFASRALADKGIGAFTKMGFDSTEMLKQTMMCGMGISLLPVTSVQKELPAGTLRRVESEPPMPLEHGLIHRVGKDLSAPVEACKAHIQAYFGKELHRSRG</sequence>
<evidence type="ECO:0000256" key="2">
    <source>
        <dbReference type="ARBA" id="ARBA00023015"/>
    </source>
</evidence>
<keyword evidence="4" id="KW-0804">Transcription</keyword>
<evidence type="ECO:0000259" key="5">
    <source>
        <dbReference type="Pfam" id="PF03466"/>
    </source>
</evidence>
<protein>
    <submittedName>
        <fullName evidence="6">Substrate-binding domain-containing protein</fullName>
    </submittedName>
</protein>
<keyword evidence="3" id="KW-0238">DNA-binding</keyword>
<reference evidence="6" key="1">
    <citation type="submission" date="2022-02" db="EMBL/GenBank/DDBJ databases">
        <title>Paenibacillus sp. MBLB1832 Whole Genome Shotgun Sequencing.</title>
        <authorList>
            <person name="Hwang C.Y."/>
            <person name="Cho E.-S."/>
            <person name="Seo M.-J."/>
        </authorList>
    </citation>
    <scope>NUCLEOTIDE SEQUENCE</scope>
    <source>
        <strain evidence="6">MBLB1832</strain>
    </source>
</reference>
<dbReference type="SUPFAM" id="SSF53850">
    <property type="entry name" value="Periplasmic binding protein-like II"/>
    <property type="match status" value="1"/>
</dbReference>
<dbReference type="RefSeq" id="WP_314801729.1">
    <property type="nucleotide sequence ID" value="NZ_CP130319.1"/>
</dbReference>
<accession>A0AA96LV39</accession>
<name>A0AA96LV39_9BACL</name>
<evidence type="ECO:0000313" key="7">
    <source>
        <dbReference type="Proteomes" id="UP001304650"/>
    </source>
</evidence>
<keyword evidence="2" id="KW-0805">Transcription regulation</keyword>
<evidence type="ECO:0000256" key="4">
    <source>
        <dbReference type="ARBA" id="ARBA00023163"/>
    </source>
</evidence>
<dbReference type="GO" id="GO:0006355">
    <property type="term" value="P:regulation of DNA-templated transcription"/>
    <property type="evidence" value="ECO:0007669"/>
    <property type="project" value="TreeGrafter"/>
</dbReference>
<dbReference type="PANTHER" id="PTHR30126">
    <property type="entry name" value="HTH-TYPE TRANSCRIPTIONAL REGULATOR"/>
    <property type="match status" value="1"/>
</dbReference>
<comment type="similarity">
    <text evidence="1">Belongs to the LysR transcriptional regulatory family.</text>
</comment>
<evidence type="ECO:0000256" key="3">
    <source>
        <dbReference type="ARBA" id="ARBA00023125"/>
    </source>
</evidence>
<dbReference type="InterPro" id="IPR005119">
    <property type="entry name" value="LysR_subst-bd"/>
</dbReference>
<gene>
    <name evidence="6" type="ORF">MJB10_03365</name>
</gene>
<dbReference type="GO" id="GO:0000976">
    <property type="term" value="F:transcription cis-regulatory region binding"/>
    <property type="evidence" value="ECO:0007669"/>
    <property type="project" value="TreeGrafter"/>
</dbReference>
<evidence type="ECO:0000256" key="1">
    <source>
        <dbReference type="ARBA" id="ARBA00009437"/>
    </source>
</evidence>
<dbReference type="Gene3D" id="3.40.190.10">
    <property type="entry name" value="Periplasmic binding protein-like II"/>
    <property type="match status" value="2"/>
</dbReference>